<proteinExistence type="predicted"/>
<keyword evidence="2" id="KW-1185">Reference proteome</keyword>
<evidence type="ECO:0000313" key="1">
    <source>
        <dbReference type="EMBL" id="MEQ2227633.1"/>
    </source>
</evidence>
<protein>
    <submittedName>
        <fullName evidence="1">Uncharacterized protein</fullName>
    </submittedName>
</protein>
<reference evidence="1 2" key="1">
    <citation type="submission" date="2021-06" db="EMBL/GenBank/DDBJ databases">
        <authorList>
            <person name="Palmer J.M."/>
        </authorList>
    </citation>
    <scope>NUCLEOTIDE SEQUENCE [LARGE SCALE GENOMIC DNA]</scope>
    <source>
        <strain evidence="2">if_2019</strain>
        <tissue evidence="1">Muscle</tissue>
    </source>
</reference>
<dbReference type="EMBL" id="JAHRIQ010023183">
    <property type="protein sequence ID" value="MEQ2227633.1"/>
    <property type="molecule type" value="Genomic_DNA"/>
</dbReference>
<sequence>MGSCPGWHWKGVRGAQTPFEKCLSAASLFSNCITHEKSNRSRHTLLAAKKRKIMLCLQSVKYPRRRSFKFTCIFASFSLSTFGQTQLGNLKTQQGLFRPLVRVGDDRRSGWYVTQFPIRATEVCCCKTGVPKSSPREPLTCNLRILRCSSTPESNGLSFSSAEAWQQIIHLNQVCWRREASKRCRIVAFEDNIPVVM</sequence>
<name>A0ABV0T7D1_9TELE</name>
<organism evidence="1 2">
    <name type="scientific">Ilyodon furcidens</name>
    <name type="common">goldbreast splitfin</name>
    <dbReference type="NCBI Taxonomy" id="33524"/>
    <lineage>
        <taxon>Eukaryota</taxon>
        <taxon>Metazoa</taxon>
        <taxon>Chordata</taxon>
        <taxon>Craniata</taxon>
        <taxon>Vertebrata</taxon>
        <taxon>Euteleostomi</taxon>
        <taxon>Actinopterygii</taxon>
        <taxon>Neopterygii</taxon>
        <taxon>Teleostei</taxon>
        <taxon>Neoteleostei</taxon>
        <taxon>Acanthomorphata</taxon>
        <taxon>Ovalentaria</taxon>
        <taxon>Atherinomorphae</taxon>
        <taxon>Cyprinodontiformes</taxon>
        <taxon>Goodeidae</taxon>
        <taxon>Ilyodon</taxon>
    </lineage>
</organism>
<comment type="caution">
    <text evidence="1">The sequence shown here is derived from an EMBL/GenBank/DDBJ whole genome shotgun (WGS) entry which is preliminary data.</text>
</comment>
<accession>A0ABV0T7D1</accession>
<gene>
    <name evidence="1" type="ORF">ILYODFUR_000313</name>
</gene>
<evidence type="ECO:0000313" key="2">
    <source>
        <dbReference type="Proteomes" id="UP001482620"/>
    </source>
</evidence>
<dbReference type="Proteomes" id="UP001482620">
    <property type="component" value="Unassembled WGS sequence"/>
</dbReference>